<keyword evidence="3" id="KW-1185">Reference proteome</keyword>
<dbReference type="Proteomes" id="UP001279410">
    <property type="component" value="Unassembled WGS sequence"/>
</dbReference>
<reference evidence="2" key="1">
    <citation type="submission" date="2022-08" db="EMBL/GenBank/DDBJ databases">
        <title>Genome sequencing of akame (Lates japonicus).</title>
        <authorList>
            <person name="Hashiguchi Y."/>
            <person name="Takahashi H."/>
        </authorList>
    </citation>
    <scope>NUCLEOTIDE SEQUENCE</scope>
    <source>
        <strain evidence="2">Kochi</strain>
    </source>
</reference>
<feature type="compositionally biased region" description="Pro residues" evidence="1">
    <location>
        <begin position="211"/>
        <end position="220"/>
    </location>
</feature>
<feature type="region of interest" description="Disordered" evidence="1">
    <location>
        <begin position="1"/>
        <end position="168"/>
    </location>
</feature>
<feature type="compositionally biased region" description="Polar residues" evidence="1">
    <location>
        <begin position="100"/>
        <end position="114"/>
    </location>
</feature>
<sequence length="240" mass="26484">MFLSESEDELEQLHSDLDSESSICSLEEDYNPGRLSRGSDQEDSTDEDSSDEEWDNTPQKRRASRKRCRSVSASPASSSLKSPSKKSPHRKKIHFESTPKKGSSSPRTGKTSSTPRRKNESGKKQAERRLVTEEEDDDGDRWRNVDEDDVEPPQPRFRPERDVGPQLNRTANYTPLELFQLFFSTTVIDTLKVAPASLPSLSNVPSASPSVLPPGSPSTVPPAKASAAPAKILSYNNPGT</sequence>
<dbReference type="AlphaFoldDB" id="A0AAD3MJK6"/>
<feature type="compositionally biased region" description="Acidic residues" evidence="1">
    <location>
        <begin position="41"/>
        <end position="55"/>
    </location>
</feature>
<evidence type="ECO:0000313" key="2">
    <source>
        <dbReference type="EMBL" id="GLD55813.1"/>
    </source>
</evidence>
<evidence type="ECO:0000256" key="1">
    <source>
        <dbReference type="SAM" id="MobiDB-lite"/>
    </source>
</evidence>
<feature type="compositionally biased region" description="Low complexity" evidence="1">
    <location>
        <begin position="70"/>
        <end position="82"/>
    </location>
</feature>
<feature type="compositionally biased region" description="Basic and acidic residues" evidence="1">
    <location>
        <begin position="117"/>
        <end position="132"/>
    </location>
</feature>
<proteinExistence type="predicted"/>
<feature type="region of interest" description="Disordered" evidence="1">
    <location>
        <begin position="201"/>
        <end position="240"/>
    </location>
</feature>
<gene>
    <name evidence="2" type="ORF">AKAME5_000823700</name>
</gene>
<protein>
    <submittedName>
        <fullName evidence="2">PiggyBac transposable element-derived protein 4-like protein</fullName>
    </submittedName>
</protein>
<feature type="compositionally biased region" description="Basic residues" evidence="1">
    <location>
        <begin position="59"/>
        <end position="69"/>
    </location>
</feature>
<comment type="caution">
    <text evidence="2">The sequence shown here is derived from an EMBL/GenBank/DDBJ whole genome shotgun (WGS) entry which is preliminary data.</text>
</comment>
<evidence type="ECO:0000313" key="3">
    <source>
        <dbReference type="Proteomes" id="UP001279410"/>
    </source>
</evidence>
<organism evidence="2 3">
    <name type="scientific">Lates japonicus</name>
    <name type="common">Japanese lates</name>
    <dbReference type="NCBI Taxonomy" id="270547"/>
    <lineage>
        <taxon>Eukaryota</taxon>
        <taxon>Metazoa</taxon>
        <taxon>Chordata</taxon>
        <taxon>Craniata</taxon>
        <taxon>Vertebrata</taxon>
        <taxon>Euteleostomi</taxon>
        <taxon>Actinopterygii</taxon>
        <taxon>Neopterygii</taxon>
        <taxon>Teleostei</taxon>
        <taxon>Neoteleostei</taxon>
        <taxon>Acanthomorphata</taxon>
        <taxon>Carangaria</taxon>
        <taxon>Carangaria incertae sedis</taxon>
        <taxon>Centropomidae</taxon>
        <taxon>Lates</taxon>
    </lineage>
</organism>
<name>A0AAD3MJK6_LATJO</name>
<accession>A0AAD3MJK6</accession>
<feature type="compositionally biased region" description="Acidic residues" evidence="1">
    <location>
        <begin position="1"/>
        <end position="10"/>
    </location>
</feature>
<feature type="compositionally biased region" description="Basic residues" evidence="1">
    <location>
        <begin position="83"/>
        <end position="93"/>
    </location>
</feature>
<feature type="compositionally biased region" description="Low complexity" evidence="1">
    <location>
        <begin position="221"/>
        <end position="230"/>
    </location>
</feature>
<dbReference type="EMBL" id="BRZM01000022">
    <property type="protein sequence ID" value="GLD55813.1"/>
    <property type="molecule type" value="Genomic_DNA"/>
</dbReference>